<dbReference type="FunFam" id="2.130.10.10:FF:000069">
    <property type="entry name" value="WD repeat domain 33"/>
    <property type="match status" value="1"/>
</dbReference>
<dbReference type="GO" id="GO:0005847">
    <property type="term" value="C:mRNA cleavage and polyadenylation specificity factor complex"/>
    <property type="evidence" value="ECO:0007669"/>
    <property type="project" value="TreeGrafter"/>
</dbReference>
<keyword evidence="9" id="KW-1185">Reference proteome</keyword>
<evidence type="ECO:0000313" key="9">
    <source>
        <dbReference type="Proteomes" id="UP000639338"/>
    </source>
</evidence>
<comment type="caution">
    <text evidence="8">The sequence shown here is derived from an EMBL/GenBank/DDBJ whole genome shotgun (WGS) entry which is preliminary data.</text>
</comment>
<dbReference type="PANTHER" id="PTHR22836:SF0">
    <property type="entry name" value="PRE-MRNA 3' END PROCESSING PROTEIN WDR33"/>
    <property type="match status" value="1"/>
</dbReference>
<sequence>MSSNMQFATPPPPINLPNMSVPPPTAPNLSAPPPNLTTINTSSSPSSSSNTNFQARFPPNNRDGNNRGFFKPFRPYHAPKSMSNSQDALQDEFDGKRLRKSVMRKTVDYNSAIIKTLENRVWQRDFRDRRALQPDVMYYPDLLPPPSYVDNPINAVTTRFVKTATNKMRCPIFCMAWTPEGRRLVTGASSGEFTLWNGLTFNFETILQAHDSPVRTMVWSHNESWMVTGDHAGYVKYWQSNMNNVKMFQAHKEAIRGLSFSPTDHKLATCSDDGTVRIWDFLRCHEERILRGHGADVKCVHWHPQKSLVVSGSKDNQQPVKLWDPKTGQSLATLHAHKSTVMDVKWNENGNWLITASRDHLLKLFDIRNLSQEVQTFRGHKKEASSVAWHPSHEGLFCSGGSDGAILFWHVGADKEVGAIEQAHDSIVWTLAWHPLGHILCSGSNDHTSKFWTRNRPGDLMRDKYNLNTLPAGMAGIDDHEIADEAAEIPGMGPEDRIMLDAELEEEASMMTAPPPEDKSGGIPGLDLDHAIEESKKLASKKVPYSKPIPRNFQAQWNEMESEDPEQVEALSAIVNQLIETTPGAVPLTEVAPNAIILYGKMITVEPGSKLADAILKGNDAIQKMIADGEIEELKDVQPIIPEEIIEPEEYLQDEGDIDYSRVPDIDLPAPLPSSKFAQNPELLKSLNLGGKRKFEQLIGWSEASNSSKTHGDDSANSDTDLRYLSNTTTAQDISSYLSQDEDLRRLNAMDRINRDEDLRFGSGSGSSGPGRPDFDLRNAFGDRDFRHTMPPPPFNKSSSSSIDSDKNKYGDQDNRPRVWDDDKIIGNNDLSRNNFDKRNVMPPNMMNNNLQIGQMSNMPSGLGKNHHNMQNISPNMPPSMVPHPNINQIPTNMQNKNNNSNMMGGNGGMNDGQGMNDGPMSGPPHMMHMPPNFGPNGPQMPPNSNFNPNFRPPNGNFGPNQHFRPMGPPFGPPGPFNNFPPNFRCPNPNNPPPNFERPGFGQNYRNQMPGNSSGGGGGGGNNSGGSFNSGFNKNYDRGGGGGSSSGGGGGNGNNKNGHNSNSNNSNNNRGMNRNSNDNNRNNNYNSSNNNNNNSSSSNSSNNNSNRGRGRDNDQSRGSRSRDNY</sequence>
<feature type="repeat" description="WD" evidence="6">
    <location>
        <begin position="377"/>
        <end position="419"/>
    </location>
</feature>
<dbReference type="PROSITE" id="PS50294">
    <property type="entry name" value="WD_REPEATS_REGION"/>
    <property type="match status" value="4"/>
</dbReference>
<evidence type="ECO:0000256" key="3">
    <source>
        <dbReference type="ARBA" id="ARBA00022664"/>
    </source>
</evidence>
<dbReference type="InterPro" id="IPR001680">
    <property type="entry name" value="WD40_rpt"/>
</dbReference>
<feature type="repeat" description="WD" evidence="6">
    <location>
        <begin position="290"/>
        <end position="316"/>
    </location>
</feature>
<feature type="region of interest" description="Disordered" evidence="7">
    <location>
        <begin position="757"/>
        <end position="826"/>
    </location>
</feature>
<name>A0A834XWR6_APHGI</name>
<feature type="compositionally biased region" description="Low complexity" evidence="7">
    <location>
        <begin position="1025"/>
        <end position="1034"/>
    </location>
</feature>
<comment type="subcellular location">
    <subcellularLocation>
        <location evidence="1">Nucleus</location>
    </subcellularLocation>
</comment>
<evidence type="ECO:0000256" key="2">
    <source>
        <dbReference type="ARBA" id="ARBA00022574"/>
    </source>
</evidence>
<dbReference type="PANTHER" id="PTHR22836">
    <property type="entry name" value="WD40 REPEAT PROTEIN"/>
    <property type="match status" value="1"/>
</dbReference>
<dbReference type="InterPro" id="IPR036322">
    <property type="entry name" value="WD40_repeat_dom_sf"/>
</dbReference>
<feature type="region of interest" description="Disordered" evidence="7">
    <location>
        <begin position="942"/>
        <end position="1125"/>
    </location>
</feature>
<dbReference type="AlphaFoldDB" id="A0A834XWR6"/>
<keyword evidence="3" id="KW-0507">mRNA processing</keyword>
<gene>
    <name evidence="8" type="ORF">HCN44_004392</name>
</gene>
<proteinExistence type="predicted"/>
<evidence type="ECO:0000256" key="1">
    <source>
        <dbReference type="ARBA" id="ARBA00004123"/>
    </source>
</evidence>
<feature type="compositionally biased region" description="Low complexity" evidence="7">
    <location>
        <begin position="977"/>
        <end position="988"/>
    </location>
</feature>
<feature type="compositionally biased region" description="Low complexity" evidence="7">
    <location>
        <begin position="942"/>
        <end position="966"/>
    </location>
</feature>
<feature type="compositionally biased region" description="Basic and acidic residues" evidence="7">
    <location>
        <begin position="1109"/>
        <end position="1125"/>
    </location>
</feature>
<feature type="compositionally biased region" description="Low complexity" evidence="7">
    <location>
        <begin position="1054"/>
        <end position="1107"/>
    </location>
</feature>
<feature type="compositionally biased region" description="Gly residues" evidence="7">
    <location>
        <begin position="1013"/>
        <end position="1024"/>
    </location>
</feature>
<dbReference type="InterPro" id="IPR045245">
    <property type="entry name" value="Pfs2-like"/>
</dbReference>
<protein>
    <submittedName>
        <fullName evidence="8">Uncharacterized protein</fullName>
    </submittedName>
</protein>
<evidence type="ECO:0000256" key="7">
    <source>
        <dbReference type="SAM" id="MobiDB-lite"/>
    </source>
</evidence>
<dbReference type="InterPro" id="IPR015943">
    <property type="entry name" value="WD40/YVTN_repeat-like_dom_sf"/>
</dbReference>
<dbReference type="PROSITE" id="PS50082">
    <property type="entry name" value="WD_REPEATS_2"/>
    <property type="match status" value="7"/>
</dbReference>
<dbReference type="EMBL" id="JACMRX010000002">
    <property type="protein sequence ID" value="KAF7994920.1"/>
    <property type="molecule type" value="Genomic_DNA"/>
</dbReference>
<feature type="repeat" description="WD" evidence="6">
    <location>
        <begin position="334"/>
        <end position="375"/>
    </location>
</feature>
<feature type="repeat" description="WD" evidence="6">
    <location>
        <begin position="165"/>
        <end position="197"/>
    </location>
</feature>
<dbReference type="Pfam" id="PF00400">
    <property type="entry name" value="WD40"/>
    <property type="match status" value="7"/>
</dbReference>
<evidence type="ECO:0000256" key="5">
    <source>
        <dbReference type="ARBA" id="ARBA00023242"/>
    </source>
</evidence>
<feature type="compositionally biased region" description="Low complexity" evidence="7">
    <location>
        <begin position="36"/>
        <end position="52"/>
    </location>
</feature>
<feature type="compositionally biased region" description="Gly residues" evidence="7">
    <location>
        <begin position="1038"/>
        <end position="1053"/>
    </location>
</feature>
<evidence type="ECO:0000256" key="4">
    <source>
        <dbReference type="ARBA" id="ARBA00022737"/>
    </source>
</evidence>
<feature type="repeat" description="WD" evidence="6">
    <location>
        <begin position="421"/>
        <end position="452"/>
    </location>
</feature>
<dbReference type="FunFam" id="2.130.10.10:FF:000077">
    <property type="entry name" value="WD repeat domain 33"/>
    <property type="match status" value="1"/>
</dbReference>
<dbReference type="SMART" id="SM00320">
    <property type="entry name" value="WD40"/>
    <property type="match status" value="7"/>
</dbReference>
<accession>A0A834XWR6</accession>
<dbReference type="CDD" id="cd00200">
    <property type="entry name" value="WD40"/>
    <property type="match status" value="1"/>
</dbReference>
<evidence type="ECO:0000256" key="6">
    <source>
        <dbReference type="PROSITE-ProRule" id="PRU00221"/>
    </source>
</evidence>
<feature type="region of interest" description="Disordered" evidence="7">
    <location>
        <begin position="1"/>
        <end position="66"/>
    </location>
</feature>
<reference evidence="8 9" key="1">
    <citation type="submission" date="2020-08" db="EMBL/GenBank/DDBJ databases">
        <title>Aphidius gifuensis genome sequencing and assembly.</title>
        <authorList>
            <person name="Du Z."/>
        </authorList>
    </citation>
    <scope>NUCLEOTIDE SEQUENCE [LARGE SCALE GENOMIC DNA]</scope>
    <source>
        <strain evidence="8">YNYX2018</strain>
        <tissue evidence="8">Adults</tissue>
    </source>
</reference>
<feature type="compositionally biased region" description="Pro residues" evidence="7">
    <location>
        <begin position="967"/>
        <end position="976"/>
    </location>
</feature>
<dbReference type="Proteomes" id="UP000639338">
    <property type="component" value="Unassembled WGS sequence"/>
</dbReference>
<keyword evidence="4" id="KW-0677">Repeat</keyword>
<feature type="compositionally biased region" description="Basic and acidic residues" evidence="7">
    <location>
        <begin position="773"/>
        <end position="788"/>
    </location>
</feature>
<evidence type="ECO:0000313" key="8">
    <source>
        <dbReference type="EMBL" id="KAF7994920.1"/>
    </source>
</evidence>
<keyword evidence="5" id="KW-0539">Nucleus</keyword>
<organism evidence="8 9">
    <name type="scientific">Aphidius gifuensis</name>
    <name type="common">Parasitoid wasp</name>
    <dbReference type="NCBI Taxonomy" id="684658"/>
    <lineage>
        <taxon>Eukaryota</taxon>
        <taxon>Metazoa</taxon>
        <taxon>Ecdysozoa</taxon>
        <taxon>Arthropoda</taxon>
        <taxon>Hexapoda</taxon>
        <taxon>Insecta</taxon>
        <taxon>Pterygota</taxon>
        <taxon>Neoptera</taxon>
        <taxon>Endopterygota</taxon>
        <taxon>Hymenoptera</taxon>
        <taxon>Apocrita</taxon>
        <taxon>Ichneumonoidea</taxon>
        <taxon>Braconidae</taxon>
        <taxon>Aphidiinae</taxon>
        <taxon>Aphidius</taxon>
    </lineage>
</organism>
<dbReference type="Gene3D" id="2.130.10.10">
    <property type="entry name" value="YVTN repeat-like/Quinoprotein amine dehydrogenase"/>
    <property type="match status" value="2"/>
</dbReference>
<dbReference type="SUPFAM" id="SSF50978">
    <property type="entry name" value="WD40 repeat-like"/>
    <property type="match status" value="1"/>
</dbReference>
<keyword evidence="2 6" id="KW-0853">WD repeat</keyword>
<feature type="repeat" description="WD" evidence="6">
    <location>
        <begin position="207"/>
        <end position="239"/>
    </location>
</feature>
<feature type="repeat" description="WD" evidence="6">
    <location>
        <begin position="248"/>
        <end position="280"/>
    </location>
</feature>
<feature type="compositionally biased region" description="Pro residues" evidence="7">
    <location>
        <begin position="9"/>
        <end position="35"/>
    </location>
</feature>
<feature type="compositionally biased region" description="Basic and acidic residues" evidence="7">
    <location>
        <begin position="804"/>
        <end position="825"/>
    </location>
</feature>
<dbReference type="OrthoDB" id="16717at2759"/>
<dbReference type="GO" id="GO:0031124">
    <property type="term" value="P:mRNA 3'-end processing"/>
    <property type="evidence" value="ECO:0007669"/>
    <property type="project" value="InterPro"/>
</dbReference>
<dbReference type="FunFam" id="2.130.10.10:FF:001049">
    <property type="entry name" value="CG1109"/>
    <property type="match status" value="1"/>
</dbReference>